<sequence>MSQNLIDLSLDAERLGRLDAALAAVEAELAGMAALGPDQIRELTKMGAKSEAFVRQATVAFGENPGVLPRNFDLEGFQRDLAALDALRPRLQRLTRMHERMSGAEIALGSDLMNAALEGYAVLKVSGKGEGMEALRRLLSQRLNRSPRSAGVDGTPESVPAG</sequence>
<keyword evidence="2" id="KW-1185">Reference proteome</keyword>
<accession>A0A5D4XN58</accession>
<evidence type="ECO:0000313" key="2">
    <source>
        <dbReference type="Proteomes" id="UP000324973"/>
    </source>
</evidence>
<reference evidence="1 2" key="1">
    <citation type="submission" date="2019-08" db="EMBL/GenBank/DDBJ databases">
        <title>Luteimonas viscosus sp. nov., isolated from soil of a sunflower field.</title>
        <authorList>
            <person name="Jianli Z."/>
            <person name="Ying Z."/>
        </authorList>
    </citation>
    <scope>NUCLEOTIDE SEQUENCE [LARGE SCALE GENOMIC DNA]</scope>
    <source>
        <strain evidence="1 2">XBU10</strain>
    </source>
</reference>
<comment type="caution">
    <text evidence="1">The sequence shown here is derived from an EMBL/GenBank/DDBJ whole genome shotgun (WGS) entry which is preliminary data.</text>
</comment>
<dbReference type="EMBL" id="VTFT01000001">
    <property type="protein sequence ID" value="TYT25554.1"/>
    <property type="molecule type" value="Genomic_DNA"/>
</dbReference>
<dbReference type="OrthoDB" id="5573309at2"/>
<protein>
    <submittedName>
        <fullName evidence="1">Uncharacterized protein</fullName>
    </submittedName>
</protein>
<name>A0A5D4XN58_9GAMM</name>
<gene>
    <name evidence="1" type="ORF">FZO89_04355</name>
</gene>
<proteinExistence type="predicted"/>
<dbReference type="Proteomes" id="UP000324973">
    <property type="component" value="Unassembled WGS sequence"/>
</dbReference>
<evidence type="ECO:0000313" key="1">
    <source>
        <dbReference type="EMBL" id="TYT25554.1"/>
    </source>
</evidence>
<dbReference type="AlphaFoldDB" id="A0A5D4XN58"/>
<organism evidence="1 2">
    <name type="scientific">Luteimonas viscosa</name>
    <dbReference type="NCBI Taxonomy" id="1132694"/>
    <lineage>
        <taxon>Bacteria</taxon>
        <taxon>Pseudomonadati</taxon>
        <taxon>Pseudomonadota</taxon>
        <taxon>Gammaproteobacteria</taxon>
        <taxon>Lysobacterales</taxon>
        <taxon>Lysobacteraceae</taxon>
        <taxon>Luteimonas</taxon>
    </lineage>
</organism>
<dbReference type="RefSeq" id="WP_149102105.1">
    <property type="nucleotide sequence ID" value="NZ_VTFT01000001.1"/>
</dbReference>